<evidence type="ECO:0000313" key="11">
    <source>
        <dbReference type="Ensembl" id="ENSMGAP00000022086.1"/>
    </source>
</evidence>
<proteinExistence type="predicted"/>
<sequence length="67" mass="7609">MDDASYVMPCLHQFCFGCIRQWAERRPTCPLCKGTVESILHSVPLALRLLCSLQSRAASFVRRLVVQ</sequence>
<keyword evidence="7" id="KW-0805">Transcription regulation</keyword>
<evidence type="ECO:0000256" key="3">
    <source>
        <dbReference type="ARBA" id="ARBA00022679"/>
    </source>
</evidence>
<comment type="catalytic activity">
    <reaction evidence="1">
        <text>S-ubiquitinyl-[E2 ubiquitin-conjugating enzyme]-L-cysteine + [acceptor protein]-L-lysine = [E2 ubiquitin-conjugating enzyme]-L-cysteine + N(6)-ubiquitinyl-[acceptor protein]-L-lysine.</text>
        <dbReference type="EC" id="2.3.2.27"/>
    </reaction>
</comment>
<dbReference type="Ensembl" id="ENSMGAT00000036994.1">
    <property type="protein sequence ID" value="ENSMGAP00000022086.1"/>
    <property type="gene ID" value="ENSMGAG00000020367.1"/>
</dbReference>
<keyword evidence="12" id="KW-1185">Reference proteome</keyword>
<dbReference type="PROSITE" id="PS00518">
    <property type="entry name" value="ZF_RING_1"/>
    <property type="match status" value="1"/>
</dbReference>
<evidence type="ECO:0000256" key="5">
    <source>
        <dbReference type="ARBA" id="ARBA00022771"/>
    </source>
</evidence>
<evidence type="ECO:0000256" key="1">
    <source>
        <dbReference type="ARBA" id="ARBA00000900"/>
    </source>
</evidence>
<dbReference type="GO" id="GO:0008270">
    <property type="term" value="F:zinc ion binding"/>
    <property type="evidence" value="ECO:0007669"/>
    <property type="project" value="UniProtKB-KW"/>
</dbReference>
<dbReference type="Gene3D" id="3.30.40.10">
    <property type="entry name" value="Zinc/RING finger domain, C3HC4 (zinc finger)"/>
    <property type="match status" value="1"/>
</dbReference>
<dbReference type="GO" id="GO:0006513">
    <property type="term" value="P:protein monoubiquitination"/>
    <property type="evidence" value="ECO:0007669"/>
    <property type="project" value="TreeGrafter"/>
</dbReference>
<evidence type="ECO:0000256" key="7">
    <source>
        <dbReference type="ARBA" id="ARBA00023015"/>
    </source>
</evidence>
<keyword evidence="5 9" id="KW-0863">Zinc-finger</keyword>
<keyword evidence="3" id="KW-0808">Transferase</keyword>
<dbReference type="InterPro" id="IPR013083">
    <property type="entry name" value="Znf_RING/FYVE/PHD"/>
</dbReference>
<evidence type="ECO:0000256" key="8">
    <source>
        <dbReference type="ARBA" id="ARBA00023163"/>
    </source>
</evidence>
<dbReference type="GO" id="GO:0061630">
    <property type="term" value="F:ubiquitin protein ligase activity"/>
    <property type="evidence" value="ECO:0007669"/>
    <property type="project" value="UniProtKB-EC"/>
</dbReference>
<dbReference type="GO" id="GO:0000209">
    <property type="term" value="P:protein polyubiquitination"/>
    <property type="evidence" value="ECO:0007669"/>
    <property type="project" value="TreeGrafter"/>
</dbReference>
<evidence type="ECO:0000256" key="6">
    <source>
        <dbReference type="ARBA" id="ARBA00022833"/>
    </source>
</evidence>
<keyword evidence="8" id="KW-0804">Transcription</keyword>
<dbReference type="InterPro" id="IPR001841">
    <property type="entry name" value="Znf_RING"/>
</dbReference>
<keyword evidence="6" id="KW-0862">Zinc</keyword>
<evidence type="ECO:0000313" key="12">
    <source>
        <dbReference type="Proteomes" id="UP000001645"/>
    </source>
</evidence>
<feature type="domain" description="RING-type" evidence="10">
    <location>
        <begin position="7"/>
        <end position="33"/>
    </location>
</feature>
<dbReference type="PROSITE" id="PS50089">
    <property type="entry name" value="ZF_RING_2"/>
    <property type="match status" value="1"/>
</dbReference>
<dbReference type="Proteomes" id="UP000001645">
    <property type="component" value="Unplaced"/>
</dbReference>
<reference evidence="11" key="3">
    <citation type="submission" date="2025-09" db="UniProtKB">
        <authorList>
            <consortium name="Ensembl"/>
        </authorList>
    </citation>
    <scope>IDENTIFICATION</scope>
</reference>
<dbReference type="InterPro" id="IPR017907">
    <property type="entry name" value="Znf_RING_CS"/>
</dbReference>
<name>A0A803XRE0_MELGA</name>
<evidence type="ECO:0000259" key="10">
    <source>
        <dbReference type="PROSITE" id="PS50089"/>
    </source>
</evidence>
<dbReference type="Pfam" id="PF00097">
    <property type="entry name" value="zf-C3HC4"/>
    <property type="match status" value="1"/>
</dbReference>
<dbReference type="InterPro" id="IPR018957">
    <property type="entry name" value="Znf_C3HC4_RING-type"/>
</dbReference>
<evidence type="ECO:0000256" key="2">
    <source>
        <dbReference type="ARBA" id="ARBA00012483"/>
    </source>
</evidence>
<dbReference type="InParanoid" id="A0A803XRE0"/>
<evidence type="ECO:0000256" key="9">
    <source>
        <dbReference type="PROSITE-ProRule" id="PRU00175"/>
    </source>
</evidence>
<evidence type="ECO:0000256" key="4">
    <source>
        <dbReference type="ARBA" id="ARBA00022723"/>
    </source>
</evidence>
<dbReference type="GeneTree" id="ENSGT01140000282774"/>
<dbReference type="AlphaFoldDB" id="A0A803XRE0"/>
<keyword evidence="4" id="KW-0479">Metal-binding</keyword>
<dbReference type="SUPFAM" id="SSF57850">
    <property type="entry name" value="RING/U-box"/>
    <property type="match status" value="1"/>
</dbReference>
<reference evidence="11" key="1">
    <citation type="journal article" date="2010" name="PLoS Biol.">
        <title>Multi-platform next-generation sequencing of the domestic turkey (Meleagris gallopavo): genome assembly and analysis.</title>
        <authorList>
            <person name="Dalloul R.A."/>
            <person name="Long J.A."/>
            <person name="Zimin A.V."/>
            <person name="Aslam L."/>
            <person name="Beal K."/>
            <person name="Blomberg L.A."/>
            <person name="Bouffard P."/>
            <person name="Burt D.W."/>
            <person name="Crasta O."/>
            <person name="Crooijmans R.P."/>
            <person name="Cooper K."/>
            <person name="Coulombe R.A."/>
            <person name="De S."/>
            <person name="Delany M.E."/>
            <person name="Dodgson J.B."/>
            <person name="Dong J.J."/>
            <person name="Evans C."/>
            <person name="Frederickson K.M."/>
            <person name="Flicek P."/>
            <person name="Florea L."/>
            <person name="Folkerts O."/>
            <person name="Groenen M.A."/>
            <person name="Harkins T.T."/>
            <person name="Herrero J."/>
            <person name="Hoffmann S."/>
            <person name="Megens H.J."/>
            <person name="Jiang A."/>
            <person name="de Jong P."/>
            <person name="Kaiser P."/>
            <person name="Kim H."/>
            <person name="Kim K.W."/>
            <person name="Kim S."/>
            <person name="Langenberger D."/>
            <person name="Lee M.K."/>
            <person name="Lee T."/>
            <person name="Mane S."/>
            <person name="Marcais G."/>
            <person name="Marz M."/>
            <person name="McElroy A.P."/>
            <person name="Modise T."/>
            <person name="Nefedov M."/>
            <person name="Notredame C."/>
            <person name="Paton I.R."/>
            <person name="Payne W.S."/>
            <person name="Pertea G."/>
            <person name="Prickett D."/>
            <person name="Puiu D."/>
            <person name="Qioa D."/>
            <person name="Raineri E."/>
            <person name="Ruffier M."/>
            <person name="Salzberg S.L."/>
            <person name="Schatz M.C."/>
            <person name="Scheuring C."/>
            <person name="Schmidt C.J."/>
            <person name="Schroeder S."/>
            <person name="Searle S.M."/>
            <person name="Smith E.J."/>
            <person name="Smith J."/>
            <person name="Sonstegard T.S."/>
            <person name="Stadler P.F."/>
            <person name="Tafer H."/>
            <person name="Tu Z.J."/>
            <person name="Van Tassell C.P."/>
            <person name="Vilella A.J."/>
            <person name="Williams K.P."/>
            <person name="Yorke J.A."/>
            <person name="Zhang L."/>
            <person name="Zhang H.B."/>
            <person name="Zhang X."/>
            <person name="Zhang Y."/>
            <person name="Reed K.M."/>
        </authorList>
    </citation>
    <scope>NUCLEOTIDE SEQUENCE [LARGE SCALE GENOMIC DNA]</scope>
</reference>
<organism evidence="11 12">
    <name type="scientific">Meleagris gallopavo</name>
    <name type="common">Wild turkey</name>
    <dbReference type="NCBI Taxonomy" id="9103"/>
    <lineage>
        <taxon>Eukaryota</taxon>
        <taxon>Metazoa</taxon>
        <taxon>Chordata</taxon>
        <taxon>Craniata</taxon>
        <taxon>Vertebrata</taxon>
        <taxon>Euteleostomi</taxon>
        <taxon>Archelosauria</taxon>
        <taxon>Archosauria</taxon>
        <taxon>Dinosauria</taxon>
        <taxon>Saurischia</taxon>
        <taxon>Theropoda</taxon>
        <taxon>Coelurosauria</taxon>
        <taxon>Aves</taxon>
        <taxon>Neognathae</taxon>
        <taxon>Galloanserae</taxon>
        <taxon>Galliformes</taxon>
        <taxon>Phasianidae</taxon>
        <taxon>Meleagridinae</taxon>
        <taxon>Meleagris</taxon>
    </lineage>
</organism>
<dbReference type="PANTHER" id="PTHR46077:SF1">
    <property type="entry name" value="TOP1 BINDING ARGININE_SERINE RICH PROTEIN, E3 UBIQUITIN LIGASE"/>
    <property type="match status" value="1"/>
</dbReference>
<dbReference type="EC" id="2.3.2.27" evidence="2"/>
<dbReference type="PANTHER" id="PTHR46077">
    <property type="entry name" value="E3 UBIQUITIN-PROTEIN LIGASE TOPORS"/>
    <property type="match status" value="1"/>
</dbReference>
<reference evidence="11" key="2">
    <citation type="submission" date="2025-08" db="UniProtKB">
        <authorList>
            <consortium name="Ensembl"/>
        </authorList>
    </citation>
    <scope>IDENTIFICATION</scope>
</reference>
<protein>
    <recommendedName>
        <fullName evidence="2">RING-type E3 ubiquitin transferase</fullName>
        <ecNumber evidence="2">2.3.2.27</ecNumber>
    </recommendedName>
</protein>
<accession>A0A803XRE0</accession>